<accession>A0A0F9AFR6</accession>
<comment type="caution">
    <text evidence="1">The sequence shown here is derived from an EMBL/GenBank/DDBJ whole genome shotgun (WGS) entry which is preliminary data.</text>
</comment>
<protein>
    <submittedName>
        <fullName evidence="1">Uncharacterized protein</fullName>
    </submittedName>
</protein>
<gene>
    <name evidence="1" type="ORF">LCGC14_2576570</name>
</gene>
<proteinExistence type="predicted"/>
<dbReference type="EMBL" id="LAZR01042905">
    <property type="protein sequence ID" value="KKL08364.1"/>
    <property type="molecule type" value="Genomic_DNA"/>
</dbReference>
<organism evidence="1">
    <name type="scientific">marine sediment metagenome</name>
    <dbReference type="NCBI Taxonomy" id="412755"/>
    <lineage>
        <taxon>unclassified sequences</taxon>
        <taxon>metagenomes</taxon>
        <taxon>ecological metagenomes</taxon>
    </lineage>
</organism>
<evidence type="ECO:0000313" key="1">
    <source>
        <dbReference type="EMBL" id="KKL08364.1"/>
    </source>
</evidence>
<sequence length="66" mass="7995">MWEKIKLNEKQKNELVKKKRCFICHIDGCIKVIIECDMKSLENIAYFNCNRCYLGIIRFNFTKDLF</sequence>
<dbReference type="AlphaFoldDB" id="A0A0F9AFR6"/>
<reference evidence="1" key="1">
    <citation type="journal article" date="2015" name="Nature">
        <title>Complex archaea that bridge the gap between prokaryotes and eukaryotes.</title>
        <authorList>
            <person name="Spang A."/>
            <person name="Saw J.H."/>
            <person name="Jorgensen S.L."/>
            <person name="Zaremba-Niedzwiedzka K."/>
            <person name="Martijn J."/>
            <person name="Lind A.E."/>
            <person name="van Eijk R."/>
            <person name="Schleper C."/>
            <person name="Guy L."/>
            <person name="Ettema T.J."/>
        </authorList>
    </citation>
    <scope>NUCLEOTIDE SEQUENCE</scope>
</reference>
<name>A0A0F9AFR6_9ZZZZ</name>